<dbReference type="PRINTS" id="PR01488">
    <property type="entry name" value="RTXTOXINA"/>
</dbReference>
<keyword evidence="3" id="KW-0677">Repeat</keyword>
<dbReference type="CDD" id="cd11304">
    <property type="entry name" value="Cadherin_repeat"/>
    <property type="match status" value="1"/>
</dbReference>
<dbReference type="EMBL" id="JAAAXJ010000001">
    <property type="protein sequence ID" value="NBJ23054.1"/>
    <property type="molecule type" value="Genomic_DNA"/>
</dbReference>
<name>A0ABW9YSI7_9HYPH</name>
<evidence type="ECO:0000256" key="2">
    <source>
        <dbReference type="ARBA" id="ARBA00022656"/>
    </source>
</evidence>
<dbReference type="InterPro" id="IPR011049">
    <property type="entry name" value="Serralysin-like_metalloprot_C"/>
</dbReference>
<reference evidence="6 7" key="1">
    <citation type="submission" date="2020-01" db="EMBL/GenBank/DDBJ databases">
        <title>Microvirga sp. nov., an arsenate reduction bacterium isolated from Tibet hotspring sediments.</title>
        <authorList>
            <person name="Yuan C.-G."/>
        </authorList>
    </citation>
    <scope>NUCLEOTIDE SEQUENCE [LARGE SCALE GENOMIC DNA]</scope>
    <source>
        <strain evidence="6 7">SYSU G3D203</strain>
    </source>
</reference>
<evidence type="ECO:0000256" key="3">
    <source>
        <dbReference type="ARBA" id="ARBA00022737"/>
    </source>
</evidence>
<keyword evidence="2" id="KW-0800">Toxin</keyword>
<comment type="caution">
    <text evidence="6">The sequence shown here is derived from an EMBL/GenBank/DDBJ whole genome shotgun (WGS) entry which is preliminary data.</text>
</comment>
<evidence type="ECO:0008006" key="8">
    <source>
        <dbReference type="Google" id="ProtNLM"/>
    </source>
</evidence>
<dbReference type="InterPro" id="IPR001343">
    <property type="entry name" value="Hemolysn_Ca-bd"/>
</dbReference>
<evidence type="ECO:0000313" key="7">
    <source>
        <dbReference type="Proteomes" id="UP000818323"/>
    </source>
</evidence>
<protein>
    <recommendedName>
        <fullName evidence="8">Cadherin domain-containing protein</fullName>
    </recommendedName>
</protein>
<dbReference type="SUPFAM" id="SSF51120">
    <property type="entry name" value="beta-Roll"/>
    <property type="match status" value="1"/>
</dbReference>
<dbReference type="RefSeq" id="WP_161747567.1">
    <property type="nucleotide sequence ID" value="NZ_JAAAXJ010000001.1"/>
</dbReference>
<evidence type="ECO:0000256" key="4">
    <source>
        <dbReference type="ARBA" id="ARBA00023026"/>
    </source>
</evidence>
<keyword evidence="5" id="KW-0472">Membrane</keyword>
<keyword evidence="7" id="KW-1185">Reference proteome</keyword>
<dbReference type="SUPFAM" id="SSF69304">
    <property type="entry name" value="Tricorn protease N-terminal domain"/>
    <property type="match status" value="1"/>
</dbReference>
<dbReference type="InterPro" id="IPR015919">
    <property type="entry name" value="Cadherin-like_sf"/>
</dbReference>
<sequence>MSRVVAPSGETQVTISAGNDQRPSVAVLEDGGWIVTWVALTPDGLNSEIYQQRYDANGQALEQAVMVNRRAAGFQGNPAVAALPDGGWVVTWESDTVDGNGYDVCQRRYDASGQEIGPERIVNSVAAGGQQDPSIAVLADGGWVIAWRGDDENGDWDVFQTRFDANGYEVSSTVGRVNTHTGDVQFNPDVTALGDGGWVVTWTSSPQDGSGGGIYQQRYNASGVAVHGEVRVNTIASGEQIQPSVAALADGGWVVTWSSRAQDGSGYNIHQQRYHSSGWTLGRETVVNVAGANEQIMSDVKALPDGGWLVTWESVGQDGSEEGIFQRRYSATGQPVTQGDIQVNTTTTGAQKMASVSMLPDGGWIVTWQSHSSTGAPGEIYQQRFTAAGEKVGPTTPTALDLVPQAVAEGSASTASAGSLSVGAYVPDHAFAYRLVDDAGGRFRIEGDQIKVKDGARLDYEQATSHQVTVEVRDAAGATLTRTFTIAVTDVASENLAGGAASDVLKGGSFNDVFSGAGGDDTIYGGFGHDSLRGDAGRDVFVFDTKPSQSANRDKIADFTVRDDSLWLDNAVFTKLGTRGTDASPAQLKSGHFVKGSAAKDKNDHVIYDAKKGVLLYDADGSGKGKAVEIATLAKHLAVTHKDFFVI</sequence>
<evidence type="ECO:0000313" key="6">
    <source>
        <dbReference type="EMBL" id="NBJ23054.1"/>
    </source>
</evidence>
<proteinExistence type="predicted"/>
<evidence type="ECO:0000256" key="5">
    <source>
        <dbReference type="ARBA" id="ARBA00023136"/>
    </source>
</evidence>
<gene>
    <name evidence="6" type="ORF">GR303_01600</name>
</gene>
<dbReference type="SUPFAM" id="SSF49313">
    <property type="entry name" value="Cadherin-like"/>
    <property type="match status" value="1"/>
</dbReference>
<comment type="subcellular location">
    <subcellularLocation>
        <location evidence="1">Membrane</location>
    </subcellularLocation>
</comment>
<keyword evidence="4" id="KW-0843">Virulence</keyword>
<evidence type="ECO:0000256" key="1">
    <source>
        <dbReference type="ARBA" id="ARBA00004370"/>
    </source>
</evidence>
<dbReference type="Proteomes" id="UP000818323">
    <property type="component" value="Unassembled WGS sequence"/>
</dbReference>
<dbReference type="PRINTS" id="PR00313">
    <property type="entry name" value="CABNDNGRPT"/>
</dbReference>
<dbReference type="Pfam" id="PF00353">
    <property type="entry name" value="HemolysinCabind"/>
    <property type="match status" value="1"/>
</dbReference>
<dbReference type="Gene3D" id="2.150.10.10">
    <property type="entry name" value="Serralysin-like metalloprotease, C-terminal"/>
    <property type="match status" value="1"/>
</dbReference>
<organism evidence="6 7">
    <name type="scientific">Microvirga arsenatis</name>
    <dbReference type="NCBI Taxonomy" id="2692265"/>
    <lineage>
        <taxon>Bacteria</taxon>
        <taxon>Pseudomonadati</taxon>
        <taxon>Pseudomonadota</taxon>
        <taxon>Alphaproteobacteria</taxon>
        <taxon>Hyphomicrobiales</taxon>
        <taxon>Methylobacteriaceae</taxon>
        <taxon>Microvirga</taxon>
    </lineage>
</organism>
<accession>A0ABW9YSI7</accession>
<dbReference type="InterPro" id="IPR003995">
    <property type="entry name" value="RTX_toxin_determinant-A"/>
</dbReference>